<evidence type="ECO:0008006" key="4">
    <source>
        <dbReference type="Google" id="ProtNLM"/>
    </source>
</evidence>
<proteinExistence type="predicted"/>
<evidence type="ECO:0000313" key="2">
    <source>
        <dbReference type="EMBL" id="VEN35056.1"/>
    </source>
</evidence>
<sequence>MEKKGVQAELNTKLNGKEDSINTGKYKFYRKPSFKKKAPEVRQTKTSLKRIQQANPLLQLTDNEIVALQESHTQSNNKFETGKMTAHPPNKKSNYEIKNNTKSTVTMKQDGKDVIPKKHTSVDQATKHTSASHNTVVPKKSKSLSADASGNCIRRSLSAKYFETKKATAAARSHSSENVPMNKHVCEVSPILEVSKEESLIFRTPSAYQRRSVARFTPSTSSRRSQYSQSKILPTLEELQRRLNGWLLKRGKNPTTFAYLQQLGGHKIGEEDKENVEVNREPVKAGSYEDLHILPLEPEPQQQISEKDIEKVARDALQDLLQLIQEEYPATHCESWLELIASKCEKLKDDPQYWECRAKIEQMRGNVGDAIEHYKTAIIQGAEVSEVDKSLDMLLHKFSLLNIGNDVCDKSKISKQKTKIMNELKDAFKSSVIKFAVQEKKLKNNDLKIMVTPVRRSSRTSHSIYTSTPGIKLYNSITEIESPNKNNMDFVKNRAL</sequence>
<name>A0A653BHI6_CALMS</name>
<keyword evidence="3" id="KW-1185">Reference proteome</keyword>
<dbReference type="Proteomes" id="UP000410492">
    <property type="component" value="Unassembled WGS sequence"/>
</dbReference>
<evidence type="ECO:0000256" key="1">
    <source>
        <dbReference type="SAM" id="MobiDB-lite"/>
    </source>
</evidence>
<evidence type="ECO:0000313" key="3">
    <source>
        <dbReference type="Proteomes" id="UP000410492"/>
    </source>
</evidence>
<dbReference type="AlphaFoldDB" id="A0A653BHI6"/>
<organism evidence="2 3">
    <name type="scientific">Callosobruchus maculatus</name>
    <name type="common">Southern cowpea weevil</name>
    <name type="synonym">Pulse bruchid</name>
    <dbReference type="NCBI Taxonomy" id="64391"/>
    <lineage>
        <taxon>Eukaryota</taxon>
        <taxon>Metazoa</taxon>
        <taxon>Ecdysozoa</taxon>
        <taxon>Arthropoda</taxon>
        <taxon>Hexapoda</taxon>
        <taxon>Insecta</taxon>
        <taxon>Pterygota</taxon>
        <taxon>Neoptera</taxon>
        <taxon>Endopterygota</taxon>
        <taxon>Coleoptera</taxon>
        <taxon>Polyphaga</taxon>
        <taxon>Cucujiformia</taxon>
        <taxon>Chrysomeloidea</taxon>
        <taxon>Chrysomelidae</taxon>
        <taxon>Bruchinae</taxon>
        <taxon>Bruchini</taxon>
        <taxon>Callosobruchus</taxon>
    </lineage>
</organism>
<feature type="compositionally biased region" description="Polar residues" evidence="1">
    <location>
        <begin position="122"/>
        <end position="135"/>
    </location>
</feature>
<dbReference type="EMBL" id="CAACVG010001215">
    <property type="protein sequence ID" value="VEN35056.1"/>
    <property type="molecule type" value="Genomic_DNA"/>
</dbReference>
<dbReference type="OrthoDB" id="6350539at2759"/>
<feature type="region of interest" description="Disordered" evidence="1">
    <location>
        <begin position="120"/>
        <end position="143"/>
    </location>
</feature>
<protein>
    <recommendedName>
        <fullName evidence="4">Cytoskeleton-associated protein 2 C-terminal domain-containing protein</fullName>
    </recommendedName>
</protein>
<gene>
    <name evidence="2" type="ORF">CALMAC_LOCUS1065</name>
</gene>
<accession>A0A653BHI6</accession>
<reference evidence="2 3" key="1">
    <citation type="submission" date="2019-01" db="EMBL/GenBank/DDBJ databases">
        <authorList>
            <person name="Sayadi A."/>
        </authorList>
    </citation>
    <scope>NUCLEOTIDE SEQUENCE [LARGE SCALE GENOMIC DNA]</scope>
</reference>